<dbReference type="SMART" id="SM00901">
    <property type="entry name" value="FRG"/>
    <property type="match status" value="1"/>
</dbReference>
<evidence type="ECO:0000259" key="1">
    <source>
        <dbReference type="SMART" id="SM00901"/>
    </source>
</evidence>
<dbReference type="InterPro" id="IPR014966">
    <property type="entry name" value="FRG-dom"/>
</dbReference>
<evidence type="ECO:0000313" key="2">
    <source>
        <dbReference type="EMBL" id="BBL88989.1"/>
    </source>
</evidence>
<organism evidence="2 3">
    <name type="scientific">Vibrio rotiferianus</name>
    <dbReference type="NCBI Taxonomy" id="190895"/>
    <lineage>
        <taxon>Bacteria</taxon>
        <taxon>Pseudomonadati</taxon>
        <taxon>Pseudomonadota</taxon>
        <taxon>Gammaproteobacteria</taxon>
        <taxon>Vibrionales</taxon>
        <taxon>Vibrionaceae</taxon>
        <taxon>Vibrio</taxon>
    </lineage>
</organism>
<accession>A0A510I5U9</accession>
<dbReference type="AlphaFoldDB" id="A0A510I5U9"/>
<dbReference type="Proteomes" id="UP000315115">
    <property type="component" value="Chromosome 1"/>
</dbReference>
<dbReference type="RefSeq" id="WP_172622550.1">
    <property type="nucleotide sequence ID" value="NZ_AP019798.1"/>
</dbReference>
<gene>
    <name evidence="2" type="ORF">VroAM7_16420</name>
</gene>
<feature type="domain" description="FRG" evidence="1">
    <location>
        <begin position="25"/>
        <end position="132"/>
    </location>
</feature>
<dbReference type="Pfam" id="PF08867">
    <property type="entry name" value="FRG"/>
    <property type="match status" value="1"/>
</dbReference>
<proteinExistence type="predicted"/>
<reference evidence="3" key="1">
    <citation type="submission" date="2019-07" db="EMBL/GenBank/DDBJ databases">
        <title>Complete Genome Sequences of Vibrion rotiferianus strain AM7.</title>
        <authorList>
            <person name="Miyazaki K."/>
            <person name="Wiseschart A."/>
            <person name="Pootanakit K."/>
            <person name="Ishimori K."/>
            <person name="Kitahara K."/>
        </authorList>
    </citation>
    <scope>NUCLEOTIDE SEQUENCE [LARGE SCALE GENOMIC DNA]</scope>
    <source>
        <strain evidence="3">AM7</strain>
    </source>
</reference>
<protein>
    <submittedName>
        <fullName evidence="2">FRG domain-containing protein</fullName>
    </submittedName>
</protein>
<dbReference type="EMBL" id="AP019798">
    <property type="protein sequence ID" value="BBL88989.1"/>
    <property type="molecule type" value="Genomic_DNA"/>
</dbReference>
<sequence>MSSIQVIELEDWNEFKQYVQDNFTVFPAYVFRGQRDSDWEIISTLTRLANSVSIDAKALENKQLELFQKRIRGLRGANPPKLSSDELWSLGQHYGLATPLIDWSESPYIAAYFAFEHVENPKCDYRSVYVLSRYGLANKLEEKGIKDVSFVESLQDDNSRIIAQAGLFTKLPTGLSFEQWLIENELGGLLVELRIPTDYRLEALNDLRAMNIQANTIYPDLHGAAISCNMWHENVSDNIEQKNRINNMLKQLELTK</sequence>
<name>A0A510I5U9_9VIBR</name>
<evidence type="ECO:0000313" key="3">
    <source>
        <dbReference type="Proteomes" id="UP000315115"/>
    </source>
</evidence>